<proteinExistence type="predicted"/>
<comment type="caution">
    <text evidence="1">The sequence shown here is derived from an EMBL/GenBank/DDBJ whole genome shotgun (WGS) entry which is preliminary data.</text>
</comment>
<gene>
    <name evidence="1" type="ORF">I4I82_22605</name>
</gene>
<sequence length="47" mass="4841">MAPLITDADAATPGNPFAVHDLDSSHVGVQLRPEGLADALFRGLRAG</sequence>
<reference evidence="1 2" key="1">
    <citation type="submission" date="2020-11" db="EMBL/GenBank/DDBJ databases">
        <title>Pseudonocardia abyssalis sp. nov. and Pseudonocardia oceani sp. nov., description and phylogenomic analysis of two novel actinomycetes isolated from the deep Southern Ocean.</title>
        <authorList>
            <person name="Parra J."/>
        </authorList>
    </citation>
    <scope>NUCLEOTIDE SEQUENCE [LARGE SCALE GENOMIC DNA]</scope>
    <source>
        <strain evidence="2">KRD185</strain>
    </source>
</reference>
<protein>
    <submittedName>
        <fullName evidence="1">Uncharacterized protein</fullName>
    </submittedName>
</protein>
<dbReference type="RefSeq" id="WP_218589108.1">
    <property type="nucleotide sequence ID" value="NZ_JADQDE010000004.1"/>
</dbReference>
<evidence type="ECO:0000313" key="1">
    <source>
        <dbReference type="EMBL" id="MBW0130450.1"/>
    </source>
</evidence>
<dbReference type="Proteomes" id="UP000694300">
    <property type="component" value="Unassembled WGS sequence"/>
</dbReference>
<accession>A0ABS6UDW8</accession>
<evidence type="ECO:0000313" key="2">
    <source>
        <dbReference type="Proteomes" id="UP000694300"/>
    </source>
</evidence>
<keyword evidence="2" id="KW-1185">Reference proteome</keyword>
<dbReference type="EMBL" id="JADQDF010000001">
    <property type="protein sequence ID" value="MBW0130450.1"/>
    <property type="molecule type" value="Genomic_DNA"/>
</dbReference>
<name>A0ABS6UDW8_9PSEU</name>
<organism evidence="1 2">
    <name type="scientific">Pseudonocardia oceani</name>
    <dbReference type="NCBI Taxonomy" id="2792013"/>
    <lineage>
        <taxon>Bacteria</taxon>
        <taxon>Bacillati</taxon>
        <taxon>Actinomycetota</taxon>
        <taxon>Actinomycetes</taxon>
        <taxon>Pseudonocardiales</taxon>
        <taxon>Pseudonocardiaceae</taxon>
        <taxon>Pseudonocardia</taxon>
    </lineage>
</organism>